<evidence type="ECO:0000313" key="2">
    <source>
        <dbReference type="Proteomes" id="UP001519363"/>
    </source>
</evidence>
<dbReference type="Gene3D" id="3.40.50.12780">
    <property type="entry name" value="N-terminal domain of ligase-like"/>
    <property type="match status" value="1"/>
</dbReference>
<proteinExistence type="predicted"/>
<dbReference type="NCBIfam" id="TIGR03089">
    <property type="entry name" value="TIGR03089 family protein"/>
    <property type="match status" value="1"/>
</dbReference>
<name>A0ABS5ADG9_9PSEU</name>
<dbReference type="SUPFAM" id="SSF56801">
    <property type="entry name" value="Acetyl-CoA synthetase-like"/>
    <property type="match status" value="1"/>
</dbReference>
<evidence type="ECO:0000313" key="1">
    <source>
        <dbReference type="EMBL" id="MBP2474614.1"/>
    </source>
</evidence>
<comment type="caution">
    <text evidence="1">The sequence shown here is derived from an EMBL/GenBank/DDBJ whole genome shotgun (WGS) entry which is preliminary data.</text>
</comment>
<sequence length="235" mass="25011">MSITERLFRPLLRADPARPMVTYYDDSTGVRVELSRATMANWASKTANWLRDELDVEAGTPVGVLLPTHWQAVGVLLGAWWCGASVRFDPAGTEVSFVAPGAQASGARTVAVASLDPMGRGLTEVAPGTLDYISEARVHGDDFLPYDEVPGDTPALGESTVDELLDAAAKRAAELGFTGQDRVLSTVDWNTQAGVLDGLLAVLAGGASLVQCVNLDEGKLTARKDTEKITRELRG</sequence>
<keyword evidence="2" id="KW-1185">Reference proteome</keyword>
<dbReference type="Proteomes" id="UP001519363">
    <property type="component" value="Unassembled WGS sequence"/>
</dbReference>
<protein>
    <submittedName>
        <fullName evidence="1">Uncharacterized protein (TIGR03089 family)</fullName>
    </submittedName>
</protein>
<dbReference type="InterPro" id="IPR017523">
    <property type="entry name" value="Rv3268"/>
</dbReference>
<dbReference type="EMBL" id="JAGIOO010000001">
    <property type="protein sequence ID" value="MBP2474614.1"/>
    <property type="molecule type" value="Genomic_DNA"/>
</dbReference>
<dbReference type="InterPro" id="IPR042099">
    <property type="entry name" value="ANL_N_sf"/>
</dbReference>
<organism evidence="1 2">
    <name type="scientific">Crossiella equi</name>
    <dbReference type="NCBI Taxonomy" id="130796"/>
    <lineage>
        <taxon>Bacteria</taxon>
        <taxon>Bacillati</taxon>
        <taxon>Actinomycetota</taxon>
        <taxon>Actinomycetes</taxon>
        <taxon>Pseudonocardiales</taxon>
        <taxon>Pseudonocardiaceae</taxon>
        <taxon>Crossiella</taxon>
    </lineage>
</organism>
<reference evidence="1 2" key="1">
    <citation type="submission" date="2021-03" db="EMBL/GenBank/DDBJ databases">
        <title>Sequencing the genomes of 1000 actinobacteria strains.</title>
        <authorList>
            <person name="Klenk H.-P."/>
        </authorList>
    </citation>
    <scope>NUCLEOTIDE SEQUENCE [LARGE SCALE GENOMIC DNA]</scope>
    <source>
        <strain evidence="1 2">DSM 44580</strain>
    </source>
</reference>
<accession>A0ABS5ADG9</accession>
<gene>
    <name evidence="1" type="ORF">JOF53_003486</name>
</gene>
<dbReference type="RefSeq" id="WP_086783225.1">
    <property type="nucleotide sequence ID" value="NZ_JAGIOO010000001.1"/>
</dbReference>